<dbReference type="RefSeq" id="WP_242384518.1">
    <property type="nucleotide sequence ID" value="NZ_CAKOCZ010000008.1"/>
</dbReference>
<proteinExistence type="predicted"/>
<evidence type="ECO:0000313" key="3">
    <source>
        <dbReference type="Proteomes" id="UP001173174"/>
    </source>
</evidence>
<gene>
    <name evidence="2" type="ORF">P0E79_00860</name>
</gene>
<name>A0AAW7KBP7_ENTFL</name>
<organism evidence="2 3">
    <name type="scientific">Enterococcus faecalis</name>
    <name type="common">Streptococcus faecalis</name>
    <dbReference type="NCBI Taxonomy" id="1351"/>
    <lineage>
        <taxon>Bacteria</taxon>
        <taxon>Bacillati</taxon>
        <taxon>Bacillota</taxon>
        <taxon>Bacilli</taxon>
        <taxon>Lactobacillales</taxon>
        <taxon>Enterococcaceae</taxon>
        <taxon>Enterococcus</taxon>
    </lineage>
</organism>
<protein>
    <recommendedName>
        <fullName evidence="4">Phage gp6-like head-tail connector protein</fullName>
    </recommendedName>
</protein>
<reference evidence="2" key="2">
    <citation type="submission" date="2023-03" db="EMBL/GenBank/DDBJ databases">
        <authorList>
            <person name="Zajac M."/>
            <person name="Kwit R."/>
            <person name="Wasyl D."/>
        </authorList>
    </citation>
    <scope>NUCLEOTIDE SEQUENCE</scope>
    <source>
        <strain evidence="2">691B_2</strain>
    </source>
</reference>
<comment type="caution">
    <text evidence="2">The sequence shown here is derived from an EMBL/GenBank/DDBJ whole genome shotgun (WGS) entry which is preliminary data.</text>
</comment>
<dbReference type="EMBL" id="JAREWH010000001">
    <property type="protein sequence ID" value="MDN3191037.1"/>
    <property type="molecule type" value="Genomic_DNA"/>
</dbReference>
<accession>A0AAW7KBP7</accession>
<dbReference type="Proteomes" id="UP001173174">
    <property type="component" value="Unassembled WGS sequence"/>
</dbReference>
<evidence type="ECO:0000256" key="1">
    <source>
        <dbReference type="SAM" id="MobiDB-lite"/>
    </source>
</evidence>
<evidence type="ECO:0000313" key="2">
    <source>
        <dbReference type="EMBL" id="MDN3191037.1"/>
    </source>
</evidence>
<sequence length="130" mass="14755">MTSYLTFEEFTELTGREVVVDLFDRYYKKAASVLDNITNNFYQVHSIENDPIEFRVKKFKLALCAQIVYFYEAGGDSSESLNKTPQSFSAGRTSISNKSTEKGKDKPLVAEDVYIYLESTGLLYRGVLSC</sequence>
<evidence type="ECO:0008006" key="4">
    <source>
        <dbReference type="Google" id="ProtNLM"/>
    </source>
</evidence>
<feature type="region of interest" description="Disordered" evidence="1">
    <location>
        <begin position="76"/>
        <end position="104"/>
    </location>
</feature>
<dbReference type="AlphaFoldDB" id="A0AAW7KBP7"/>
<feature type="compositionally biased region" description="Polar residues" evidence="1">
    <location>
        <begin position="77"/>
        <end position="98"/>
    </location>
</feature>
<reference evidence="2" key="1">
    <citation type="journal article" date="2023" name="Pathogens">
        <title>Prevalence of Enterococcus spp. and the Whole-Genome Characteristics of Enterococcus faecium and Enterococcus faecalis Strains Isolated from Free-Living Birds in Poland.</title>
        <authorList>
            <person name="Kwit R."/>
            <person name="Zajac M."/>
            <person name="Smialowska-Weglinska A."/>
            <person name="Skarzynska M."/>
            <person name="Bomba A."/>
            <person name="Lalak A."/>
            <person name="Skrzypiec E."/>
            <person name="Wojdat D."/>
            <person name="Koza W."/>
            <person name="Mikos-Wojewoda E."/>
            <person name="Pasim P."/>
            <person name="Skora M."/>
            <person name="Polak M."/>
            <person name="Wiacek J."/>
            <person name="Wasyl D."/>
        </authorList>
    </citation>
    <scope>NUCLEOTIDE SEQUENCE</scope>
    <source>
        <strain evidence="2">691B_2</strain>
    </source>
</reference>